<evidence type="ECO:0000259" key="4">
    <source>
        <dbReference type="PROSITE" id="PS50085"/>
    </source>
</evidence>
<dbReference type="STRING" id="2163413.A0A4P6XN57"/>
<dbReference type="SUPFAM" id="SSF111347">
    <property type="entry name" value="Rap/Ran-GAP"/>
    <property type="match status" value="1"/>
</dbReference>
<dbReference type="GO" id="GO:0005634">
    <property type="term" value="C:nucleus"/>
    <property type="evidence" value="ECO:0007669"/>
    <property type="project" value="InterPro"/>
</dbReference>
<proteinExistence type="predicted"/>
<keyword evidence="6" id="KW-1185">Reference proteome</keyword>
<reference evidence="6" key="1">
    <citation type="submission" date="2019-03" db="EMBL/GenBank/DDBJ databases">
        <title>Snf2 controls pulcherriminic acid biosynthesis and connects pigmentation and antifungal activity of the yeast Metschnikowia pulcherrima.</title>
        <authorList>
            <person name="Gore-Lloyd D."/>
            <person name="Sumann I."/>
            <person name="Brachmann A.O."/>
            <person name="Schneeberger K."/>
            <person name="Ortiz-Merino R.A."/>
            <person name="Moreno-Beltran M."/>
            <person name="Schlaefli M."/>
            <person name="Kirner P."/>
            <person name="Santos Kron A."/>
            <person name="Wolfe K.H."/>
            <person name="Piel J."/>
            <person name="Ahrens C.H."/>
            <person name="Henk D."/>
            <person name="Freimoser F.M."/>
        </authorList>
    </citation>
    <scope>NUCLEOTIDE SEQUENCE [LARGE SCALE GENOMIC DNA]</scope>
    <source>
        <strain evidence="6">APC 1.2</strain>
    </source>
</reference>
<organism evidence="5 6">
    <name type="scientific">Metschnikowia aff. pulcherrima</name>
    <dbReference type="NCBI Taxonomy" id="2163413"/>
    <lineage>
        <taxon>Eukaryota</taxon>
        <taxon>Fungi</taxon>
        <taxon>Dikarya</taxon>
        <taxon>Ascomycota</taxon>
        <taxon>Saccharomycotina</taxon>
        <taxon>Pichiomycetes</taxon>
        <taxon>Metschnikowiaceae</taxon>
        <taxon>Metschnikowia</taxon>
    </lineage>
</organism>
<protein>
    <submittedName>
        <fullName evidence="5">Tuberin</fullName>
    </submittedName>
</protein>
<keyword evidence="3" id="KW-0732">Signal</keyword>
<evidence type="ECO:0000256" key="2">
    <source>
        <dbReference type="SAM" id="MobiDB-lite"/>
    </source>
</evidence>
<dbReference type="InterPro" id="IPR027107">
    <property type="entry name" value="Tuberin/Ral-act_asu"/>
</dbReference>
<dbReference type="InterPro" id="IPR035974">
    <property type="entry name" value="Rap/Ran-GAP_sf"/>
</dbReference>
<evidence type="ECO:0000256" key="3">
    <source>
        <dbReference type="SAM" id="SignalP"/>
    </source>
</evidence>
<evidence type="ECO:0000313" key="5">
    <source>
        <dbReference type="EMBL" id="QBM88847.1"/>
    </source>
</evidence>
<evidence type="ECO:0000256" key="1">
    <source>
        <dbReference type="ARBA" id="ARBA00022468"/>
    </source>
</evidence>
<dbReference type="SUPFAM" id="SSF48371">
    <property type="entry name" value="ARM repeat"/>
    <property type="match status" value="1"/>
</dbReference>
<feature type="region of interest" description="Disordered" evidence="2">
    <location>
        <begin position="1469"/>
        <end position="1512"/>
    </location>
</feature>
<dbReference type="GO" id="GO:0005096">
    <property type="term" value="F:GTPase activator activity"/>
    <property type="evidence" value="ECO:0007669"/>
    <property type="project" value="UniProtKB-KW"/>
</dbReference>
<dbReference type="GO" id="GO:0051056">
    <property type="term" value="P:regulation of small GTPase mediated signal transduction"/>
    <property type="evidence" value="ECO:0007669"/>
    <property type="project" value="InterPro"/>
</dbReference>
<name>A0A4P6XN57_9ASCO</name>
<dbReference type="InterPro" id="IPR018515">
    <property type="entry name" value="Tuberin-type_domain"/>
</dbReference>
<dbReference type="InterPro" id="IPR016024">
    <property type="entry name" value="ARM-type_fold"/>
</dbReference>
<sequence>MAYYRSLISIFFLLFSPIKQANLNRMSEKNSSGLRGLGLGGVFKSFTKSLKPASGRVPVVVNAKVVGGASDMQKLLYRLQHDALPLRVSAATEITKSLETYSVSSIPEIWYLARDLCDKRLASAVRRVGLTLMILCIEHDSMEVSNRLMYYRDILAFCSVTNTELDSEFDLFFRALAVLTDQGKEIHDLCIYNQDRDWLHFMKQSWTALTSSFAEKRRQDKATASEQTLIVSFDEYLRNCLKFNSSIMDEHFISSILRDAFQVSSATEDVYLLQLVSELIQSVAFFAHVPIELYGATTLFLCALAPLSGELLQVNRETMGEMFSSSSHHALEATISIFRVPELQDLRGLDLSHVELKQGFDNKCLLTALGALSMLESMLLSCCSNDSPKEVGIQYDVLYDGLNDCLRLKIPIINSGVLRILDRLFAMPEDAFLNHLGHRLSAVFPFHTWFLSSRSVFLLLLILRIENTQDESYWSSICLSLHDRYISKTLTAPEEKLVDLFLLHPQLIDESIVTFVLKFYKEKGLCTVSNPFWRQNCQTLLTAFYFQPSQVLESQSLRMKTLALIKEGHEKSFLLTDDDSIGLEGILSILRSISIVEKNVVSHEFFHSFVHDYLRVCSFDSFEKIIDALRSLCQRKKILEPINKQSHPKPLASSAIDSKISPSAGSISANLDLHSPSEHFCIEVIKCLGSLFIELTSKGDSRKVSALYDFLIDVLTHGIDQKLFRLLLFIIRVLIRLRSTSEGFLYFCDPTDMKGMASTFRRNTLDDAYVKNTNHWWNYPENLNYLPKEYFNLPGRKVLTSQRARSSLGTSASVFLDLSKWLQIVIAIVGDCVHWELYSYTLAHFCSQLFNLSLFQNMKDHISTIQHIICEQIMFKFPDGITMPPPESDTNKSDLQVALVRMLSSLIGYHDLLERQEEENLIKALLFGLGSWQKTAIPCIHMLTICCYEILESMKKYLIPILTKLQTGVSSVFASSSALEFLMALTHVPLLTSNFTADEFRQVFAICFRYIEHALDAKSRGFKDAEYDTEDYHLSHGIDAEVDAKASTQSVKLTPLFYQYTLVTSYAVIMRWFLKIELTERSQISSFVVKNLISCSGAKGIDELDDMTIAYLDAITRFTYSDIPLSTVTNITPESRGSLCRWLIGHAVAEINTDVYDGMSTITLRRPCGLSAFDLTLNQTMVPNYELEKPKHALMLSSHLLLQLFKPLDQGAVSKPLALLDDSSTDRAIKAFDRIPVLSHHKAGIIYVGPGQKDETEILANTGGSLAYHQFLDGLGSLVRLKSCKSSYVGGLDKENEIDGEYAYFWSDALTHLVYHTTTLMPNGLNDKYFAMKKRHIGNNYVNVFFDESGLPFNFNVVRSQFNFLNIVLTPHTSGEIDDTKGPKFYKVITYRRSGVPGIFSTTHFKLVSLKQLPHLIRNIIIVSNSFSDVWHNLVEGKFTTNWELRVRHLNTLRRKTIESLAQIEQEKATKSVPGAQSGASKNTAMSFLEQLQPQRAGADEQQRKESSVSQFATGGEKDLYSLLEFNSYT</sequence>
<feature type="domain" description="Rap-GAP" evidence="4">
    <location>
        <begin position="1229"/>
        <end position="1461"/>
    </location>
</feature>
<dbReference type="GO" id="GO:0033596">
    <property type="term" value="C:TSC1-TSC2 complex"/>
    <property type="evidence" value="ECO:0007669"/>
    <property type="project" value="TreeGrafter"/>
</dbReference>
<dbReference type="GO" id="GO:0032007">
    <property type="term" value="P:negative regulation of TOR signaling"/>
    <property type="evidence" value="ECO:0007669"/>
    <property type="project" value="TreeGrafter"/>
</dbReference>
<feature type="chain" id="PRO_5020562723" evidence="3">
    <location>
        <begin position="22"/>
        <end position="1530"/>
    </location>
</feature>
<gene>
    <name evidence="5" type="primary">MPUL0C08280</name>
    <name evidence="5" type="ORF">METSCH_C08280</name>
</gene>
<dbReference type="Gene3D" id="3.40.50.11210">
    <property type="entry name" value="Rap/Ran-GAP"/>
    <property type="match status" value="1"/>
</dbReference>
<dbReference type="InterPro" id="IPR000331">
    <property type="entry name" value="Rap/Ran_GAP_dom"/>
</dbReference>
<dbReference type="InterPro" id="IPR024584">
    <property type="entry name" value="Tuberin_N"/>
</dbReference>
<dbReference type="PANTHER" id="PTHR10063:SF0">
    <property type="entry name" value="TUBERIN"/>
    <property type="match status" value="1"/>
</dbReference>
<dbReference type="Proteomes" id="UP000292447">
    <property type="component" value="Chromosome III"/>
</dbReference>
<dbReference type="PANTHER" id="PTHR10063">
    <property type="entry name" value="TUBERIN"/>
    <property type="match status" value="1"/>
</dbReference>
<dbReference type="PROSITE" id="PS50085">
    <property type="entry name" value="RAPGAP"/>
    <property type="match status" value="1"/>
</dbReference>
<dbReference type="Pfam" id="PF11864">
    <property type="entry name" value="DUF3384"/>
    <property type="match status" value="1"/>
</dbReference>
<dbReference type="Pfam" id="PF02145">
    <property type="entry name" value="Rap_GAP"/>
    <property type="match status" value="1"/>
</dbReference>
<feature type="compositionally biased region" description="Polar residues" evidence="2">
    <location>
        <begin position="1478"/>
        <end position="1494"/>
    </location>
</feature>
<accession>A0A4P6XN57</accession>
<keyword evidence="1" id="KW-0343">GTPase activation</keyword>
<feature type="signal peptide" evidence="3">
    <location>
        <begin position="1"/>
        <end position="21"/>
    </location>
</feature>
<dbReference type="EMBL" id="CP034458">
    <property type="protein sequence ID" value="QBM88847.1"/>
    <property type="molecule type" value="Genomic_DNA"/>
</dbReference>
<feature type="compositionally biased region" description="Basic and acidic residues" evidence="2">
    <location>
        <begin position="1498"/>
        <end position="1507"/>
    </location>
</feature>
<dbReference type="Pfam" id="PF03542">
    <property type="entry name" value="Tuberin"/>
    <property type="match status" value="1"/>
</dbReference>
<evidence type="ECO:0000313" key="6">
    <source>
        <dbReference type="Proteomes" id="UP000292447"/>
    </source>
</evidence>
<dbReference type="FunFam" id="3.40.50.11210:FF:000007">
    <property type="entry name" value="Tuberous sclerosis 2"/>
    <property type="match status" value="1"/>
</dbReference>